<dbReference type="PANTHER" id="PTHR37951">
    <property type="entry name" value="CYTOPLASMIC PROTEIN-RELATED"/>
    <property type="match status" value="1"/>
</dbReference>
<feature type="region of interest" description="Disordered" evidence="1">
    <location>
        <begin position="257"/>
        <end position="286"/>
    </location>
</feature>
<dbReference type="EMBL" id="JAGQDD010000004">
    <property type="protein sequence ID" value="MBQ0930373.1"/>
    <property type="molecule type" value="Genomic_DNA"/>
</dbReference>
<dbReference type="InterPro" id="IPR017740">
    <property type="entry name" value="TssA-like"/>
</dbReference>
<dbReference type="PANTHER" id="PTHR37951:SF1">
    <property type="entry name" value="TYPE VI SECRETION SYSTEM COMPONENT TSSA1"/>
    <property type="match status" value="1"/>
</dbReference>
<feature type="domain" description="ImpA N-terminal" evidence="2">
    <location>
        <begin position="27"/>
        <end position="140"/>
    </location>
</feature>
<dbReference type="AlphaFoldDB" id="A0A940Y7R6"/>
<dbReference type="RefSeq" id="WP_210853043.1">
    <property type="nucleotide sequence ID" value="NZ_JAGQDD010000004.1"/>
</dbReference>
<evidence type="ECO:0000259" key="2">
    <source>
        <dbReference type="Pfam" id="PF06812"/>
    </source>
</evidence>
<accession>A0A940Y7R6</accession>
<evidence type="ECO:0000256" key="1">
    <source>
        <dbReference type="SAM" id="MobiDB-lite"/>
    </source>
</evidence>
<evidence type="ECO:0000313" key="3">
    <source>
        <dbReference type="EMBL" id="MBQ0930373.1"/>
    </source>
</evidence>
<proteinExistence type="predicted"/>
<dbReference type="Pfam" id="PF06812">
    <property type="entry name" value="ImpA_N"/>
    <property type="match status" value="1"/>
</dbReference>
<gene>
    <name evidence="3" type="primary">tssA</name>
    <name evidence="3" type="ORF">KAK03_07720</name>
</gene>
<sequence length="362" mass="39578">MSESSGPKHPSVESIDRQVDAWLEPVGDAPCGENMEYELDFLEFSQAAEGKPETQFSAAEPPVWSDVESRAVALMERTRDLRIVVPWIRAQLYEHGLPALAPGVRLLHGLMERFWEQLHPELDPDDGDPFARITAVSSLAQFNGLLGDTRECPLLVDRRLAGLRVRDVELALDRLTPKPDEDPPSLAHVRGVLTDPDLAEPGAQLRTAVLDAQEQLKELQRLMQDRFGFERSVDLKPIRGMLDAVLGLLPESFDGASAGSGDGAGSDGGEGGGEAAADAPRARRGGGAWSVESREDALKAIALVCNYLERHEPTNPAQLLLRRAERLIDKNFLQLVRDLAPDAINEVARIMGVDPDSITSDH</sequence>
<dbReference type="InterPro" id="IPR010657">
    <property type="entry name" value="ImpA_N"/>
</dbReference>
<dbReference type="NCBIfam" id="TIGR03363">
    <property type="entry name" value="VI_chp_8"/>
    <property type="match status" value="1"/>
</dbReference>
<name>A0A940Y7R6_9BURK</name>
<keyword evidence="4" id="KW-1185">Reference proteome</keyword>
<dbReference type="Proteomes" id="UP000676246">
    <property type="component" value="Unassembled WGS sequence"/>
</dbReference>
<evidence type="ECO:0000313" key="4">
    <source>
        <dbReference type="Proteomes" id="UP000676246"/>
    </source>
</evidence>
<feature type="compositionally biased region" description="Gly residues" evidence="1">
    <location>
        <begin position="258"/>
        <end position="274"/>
    </location>
</feature>
<protein>
    <submittedName>
        <fullName evidence="3">Type VI secretion system protein TssA</fullName>
    </submittedName>
</protein>
<comment type="caution">
    <text evidence="3">The sequence shown here is derived from an EMBL/GenBank/DDBJ whole genome shotgun (WGS) entry which is preliminary data.</text>
</comment>
<reference evidence="3 4" key="1">
    <citation type="submission" date="2021-04" db="EMBL/GenBank/DDBJ databases">
        <title>The genome sequence of Ideonella sp. 3Y2.</title>
        <authorList>
            <person name="Liu Y."/>
        </authorList>
    </citation>
    <scope>NUCLEOTIDE SEQUENCE [LARGE SCALE GENOMIC DNA]</scope>
    <source>
        <strain evidence="3 4">3Y2</strain>
    </source>
</reference>
<organism evidence="3 4">
    <name type="scientific">Ideonella alba</name>
    <dbReference type="NCBI Taxonomy" id="2824118"/>
    <lineage>
        <taxon>Bacteria</taxon>
        <taxon>Pseudomonadati</taxon>
        <taxon>Pseudomonadota</taxon>
        <taxon>Betaproteobacteria</taxon>
        <taxon>Burkholderiales</taxon>
        <taxon>Sphaerotilaceae</taxon>
        <taxon>Ideonella</taxon>
    </lineage>
</organism>